<reference evidence="1" key="2">
    <citation type="submission" date="2020-11" db="EMBL/GenBank/DDBJ databases">
        <authorList>
            <person name="McCartney M.A."/>
            <person name="Auch B."/>
            <person name="Kono T."/>
            <person name="Mallez S."/>
            <person name="Becker A."/>
            <person name="Gohl D.M."/>
            <person name="Silverstein K.A.T."/>
            <person name="Koren S."/>
            <person name="Bechman K.B."/>
            <person name="Herman A."/>
            <person name="Abrahante J.E."/>
            <person name="Garbe J."/>
        </authorList>
    </citation>
    <scope>NUCLEOTIDE SEQUENCE</scope>
    <source>
        <strain evidence="1">Duluth1</strain>
        <tissue evidence="1">Whole animal</tissue>
    </source>
</reference>
<gene>
    <name evidence="1" type="ORF">DPMN_175084</name>
</gene>
<protein>
    <submittedName>
        <fullName evidence="1">Uncharacterized protein</fullName>
    </submittedName>
</protein>
<evidence type="ECO:0000313" key="2">
    <source>
        <dbReference type="Proteomes" id="UP000828390"/>
    </source>
</evidence>
<sequence length="81" mass="9241">MGKEERMRYLRSLNISDIDNAAVCDKHCLVRKRCINKARSSSGIESESSQTMSKAVAAIRSSWFARPMERRSLSSQFANRE</sequence>
<proteinExistence type="predicted"/>
<accession>A0A9D4E5T6</accession>
<dbReference type="AlphaFoldDB" id="A0A9D4E5T6"/>
<keyword evidence="2" id="KW-1185">Reference proteome</keyword>
<evidence type="ECO:0000313" key="1">
    <source>
        <dbReference type="EMBL" id="KAH3773716.1"/>
    </source>
</evidence>
<dbReference type="EMBL" id="JAIWYP010000009">
    <property type="protein sequence ID" value="KAH3773716.1"/>
    <property type="molecule type" value="Genomic_DNA"/>
</dbReference>
<comment type="caution">
    <text evidence="1">The sequence shown here is derived from an EMBL/GenBank/DDBJ whole genome shotgun (WGS) entry which is preliminary data.</text>
</comment>
<reference evidence="1" key="1">
    <citation type="journal article" date="2019" name="bioRxiv">
        <title>The Genome of the Zebra Mussel, Dreissena polymorpha: A Resource for Invasive Species Research.</title>
        <authorList>
            <person name="McCartney M.A."/>
            <person name="Auch B."/>
            <person name="Kono T."/>
            <person name="Mallez S."/>
            <person name="Zhang Y."/>
            <person name="Obille A."/>
            <person name="Becker A."/>
            <person name="Abrahante J.E."/>
            <person name="Garbe J."/>
            <person name="Badalamenti J.P."/>
            <person name="Herman A."/>
            <person name="Mangelson H."/>
            <person name="Liachko I."/>
            <person name="Sullivan S."/>
            <person name="Sone E.D."/>
            <person name="Koren S."/>
            <person name="Silverstein K.A.T."/>
            <person name="Beckman K.B."/>
            <person name="Gohl D.M."/>
        </authorList>
    </citation>
    <scope>NUCLEOTIDE SEQUENCE</scope>
    <source>
        <strain evidence="1">Duluth1</strain>
        <tissue evidence="1">Whole animal</tissue>
    </source>
</reference>
<name>A0A9D4E5T6_DREPO</name>
<dbReference type="Proteomes" id="UP000828390">
    <property type="component" value="Unassembled WGS sequence"/>
</dbReference>
<organism evidence="1 2">
    <name type="scientific">Dreissena polymorpha</name>
    <name type="common">Zebra mussel</name>
    <name type="synonym">Mytilus polymorpha</name>
    <dbReference type="NCBI Taxonomy" id="45954"/>
    <lineage>
        <taxon>Eukaryota</taxon>
        <taxon>Metazoa</taxon>
        <taxon>Spiralia</taxon>
        <taxon>Lophotrochozoa</taxon>
        <taxon>Mollusca</taxon>
        <taxon>Bivalvia</taxon>
        <taxon>Autobranchia</taxon>
        <taxon>Heteroconchia</taxon>
        <taxon>Euheterodonta</taxon>
        <taxon>Imparidentia</taxon>
        <taxon>Neoheterodontei</taxon>
        <taxon>Myida</taxon>
        <taxon>Dreissenoidea</taxon>
        <taxon>Dreissenidae</taxon>
        <taxon>Dreissena</taxon>
    </lineage>
</organism>